<evidence type="ECO:0000313" key="3">
    <source>
        <dbReference type="Proteomes" id="UP000075243"/>
    </source>
</evidence>
<evidence type="ECO:0000313" key="2">
    <source>
        <dbReference type="EMBL" id="KYP70944.1"/>
    </source>
</evidence>
<protein>
    <recommendedName>
        <fullName evidence="1">Reverse transcriptase domain-containing protein</fullName>
    </recommendedName>
</protein>
<proteinExistence type="predicted"/>
<reference evidence="2 3" key="1">
    <citation type="journal article" date="2012" name="Nat. Biotechnol.">
        <title>Draft genome sequence of pigeonpea (Cajanus cajan), an orphan legume crop of resource-poor farmers.</title>
        <authorList>
            <person name="Varshney R.K."/>
            <person name="Chen W."/>
            <person name="Li Y."/>
            <person name="Bharti A.K."/>
            <person name="Saxena R.K."/>
            <person name="Schlueter J.A."/>
            <person name="Donoghue M.T."/>
            <person name="Azam S."/>
            <person name="Fan G."/>
            <person name="Whaley A.M."/>
            <person name="Farmer A.D."/>
            <person name="Sheridan J."/>
            <person name="Iwata A."/>
            <person name="Tuteja R."/>
            <person name="Penmetsa R.V."/>
            <person name="Wu W."/>
            <person name="Upadhyaya H.D."/>
            <person name="Yang S.P."/>
            <person name="Shah T."/>
            <person name="Saxena K.B."/>
            <person name="Michael T."/>
            <person name="McCombie W.R."/>
            <person name="Yang B."/>
            <person name="Zhang G."/>
            <person name="Yang H."/>
            <person name="Wang J."/>
            <person name="Spillane C."/>
            <person name="Cook D.R."/>
            <person name="May G.D."/>
            <person name="Xu X."/>
            <person name="Jackson S.A."/>
        </authorList>
    </citation>
    <scope>NUCLEOTIDE SEQUENCE [LARGE SCALE GENOMIC DNA]</scope>
    <source>
        <strain evidence="3">cv. Asha</strain>
    </source>
</reference>
<dbReference type="OMA" id="FCITIVK"/>
<feature type="domain" description="Reverse transcriptase" evidence="1">
    <location>
        <begin position="1"/>
        <end position="118"/>
    </location>
</feature>
<dbReference type="InterPro" id="IPR052343">
    <property type="entry name" value="Retrotransposon-Effector_Assoc"/>
</dbReference>
<dbReference type="Gramene" id="C.cajan_09902.t">
    <property type="protein sequence ID" value="C.cajan_09902.t.cds1"/>
    <property type="gene ID" value="C.cajan_09902"/>
</dbReference>
<dbReference type="STRING" id="3821.A0A151TVC3"/>
<dbReference type="AlphaFoldDB" id="A0A151TVC3"/>
<dbReference type="PANTHER" id="PTHR46890:SF48">
    <property type="entry name" value="RNA-DIRECTED DNA POLYMERASE"/>
    <property type="match status" value="1"/>
</dbReference>
<keyword evidence="3" id="KW-1185">Reference proteome</keyword>
<organism evidence="2 3">
    <name type="scientific">Cajanus cajan</name>
    <name type="common">Pigeon pea</name>
    <name type="synonym">Cajanus indicus</name>
    <dbReference type="NCBI Taxonomy" id="3821"/>
    <lineage>
        <taxon>Eukaryota</taxon>
        <taxon>Viridiplantae</taxon>
        <taxon>Streptophyta</taxon>
        <taxon>Embryophyta</taxon>
        <taxon>Tracheophyta</taxon>
        <taxon>Spermatophyta</taxon>
        <taxon>Magnoliopsida</taxon>
        <taxon>eudicotyledons</taxon>
        <taxon>Gunneridae</taxon>
        <taxon>Pentapetalae</taxon>
        <taxon>rosids</taxon>
        <taxon>fabids</taxon>
        <taxon>Fabales</taxon>
        <taxon>Fabaceae</taxon>
        <taxon>Papilionoideae</taxon>
        <taxon>50 kb inversion clade</taxon>
        <taxon>NPAAA clade</taxon>
        <taxon>indigoferoid/millettioid clade</taxon>
        <taxon>Phaseoleae</taxon>
        <taxon>Cajanus</taxon>
    </lineage>
</organism>
<dbReference type="Proteomes" id="UP000075243">
    <property type="component" value="Chromosome 3"/>
</dbReference>
<dbReference type="PROSITE" id="PS50878">
    <property type="entry name" value="RT_POL"/>
    <property type="match status" value="1"/>
</dbReference>
<dbReference type="EMBL" id="CM003605">
    <property type="protein sequence ID" value="KYP70944.1"/>
    <property type="molecule type" value="Genomic_DNA"/>
</dbReference>
<sequence length="118" mass="12971">MLRRLGFNNLWVSWISECLMSSRVSVLVNGSPSEEFGPKKGLRQGDPLSPFLFIVVAEGLTGMMREAVSQNSFGGVKIGSQQVPVSIIQYADDTMFIGEANLQNVISHGQRSHIEETD</sequence>
<dbReference type="PANTHER" id="PTHR46890">
    <property type="entry name" value="NON-LTR RETROLELEMENT REVERSE TRANSCRIPTASE-LIKE PROTEIN-RELATED"/>
    <property type="match status" value="1"/>
</dbReference>
<name>A0A151TVC3_CAJCA</name>
<dbReference type="InterPro" id="IPR000477">
    <property type="entry name" value="RT_dom"/>
</dbReference>
<dbReference type="Pfam" id="PF00078">
    <property type="entry name" value="RVT_1"/>
    <property type="match status" value="1"/>
</dbReference>
<evidence type="ECO:0000259" key="1">
    <source>
        <dbReference type="PROSITE" id="PS50878"/>
    </source>
</evidence>
<gene>
    <name evidence="2" type="ORF">KK1_010185</name>
</gene>
<accession>A0A151TVC3</accession>